<dbReference type="InterPro" id="IPR000524">
    <property type="entry name" value="Tscrpt_reg_HTH_GntR"/>
</dbReference>
<dbReference type="RefSeq" id="WP_147084401.1">
    <property type="nucleotide sequence ID" value="NZ_VOQR01000002.1"/>
</dbReference>
<dbReference type="SUPFAM" id="SSF48008">
    <property type="entry name" value="GntR ligand-binding domain-like"/>
    <property type="match status" value="1"/>
</dbReference>
<dbReference type="PRINTS" id="PR00035">
    <property type="entry name" value="HTHGNTR"/>
</dbReference>
<dbReference type="Gene3D" id="1.20.120.530">
    <property type="entry name" value="GntR ligand-binding domain-like"/>
    <property type="match status" value="1"/>
</dbReference>
<keyword evidence="3" id="KW-0804">Transcription</keyword>
<dbReference type="CDD" id="cd07377">
    <property type="entry name" value="WHTH_GntR"/>
    <property type="match status" value="1"/>
</dbReference>
<dbReference type="SUPFAM" id="SSF46785">
    <property type="entry name" value="Winged helix' DNA-binding domain"/>
    <property type="match status" value="1"/>
</dbReference>
<dbReference type="InterPro" id="IPR008920">
    <property type="entry name" value="TF_FadR/GntR_C"/>
</dbReference>
<evidence type="ECO:0000259" key="4">
    <source>
        <dbReference type="PROSITE" id="PS50949"/>
    </source>
</evidence>
<keyword evidence="1" id="KW-0805">Transcription regulation</keyword>
<dbReference type="SMART" id="SM00895">
    <property type="entry name" value="FCD"/>
    <property type="match status" value="1"/>
</dbReference>
<evidence type="ECO:0000313" key="5">
    <source>
        <dbReference type="EMBL" id="TXC68010.1"/>
    </source>
</evidence>
<protein>
    <submittedName>
        <fullName evidence="5">FadR family transcriptional regulator</fullName>
    </submittedName>
</protein>
<dbReference type="GO" id="GO:0003677">
    <property type="term" value="F:DNA binding"/>
    <property type="evidence" value="ECO:0007669"/>
    <property type="project" value="UniProtKB-KW"/>
</dbReference>
<dbReference type="InterPro" id="IPR036390">
    <property type="entry name" value="WH_DNA-bd_sf"/>
</dbReference>
<evidence type="ECO:0000256" key="3">
    <source>
        <dbReference type="ARBA" id="ARBA00023163"/>
    </source>
</evidence>
<reference evidence="5 6" key="1">
    <citation type="journal article" date="2013" name="Antonie Van Leeuwenhoek">
        <title>Sphingomonas ginsenosidivorax sp. nov., with the ability to transform ginsenosides.</title>
        <authorList>
            <person name="Jin X.F."/>
            <person name="Kim J.K."/>
            <person name="Liu Q.M."/>
            <person name="Kang M.S."/>
            <person name="He D."/>
            <person name="Jin F.X."/>
            <person name="Kim S.C."/>
            <person name="Im W.T."/>
        </authorList>
    </citation>
    <scope>NUCLEOTIDE SEQUENCE [LARGE SCALE GENOMIC DNA]</scope>
    <source>
        <strain evidence="5 6">KHI67</strain>
    </source>
</reference>
<keyword evidence="6" id="KW-1185">Reference proteome</keyword>
<dbReference type="InterPro" id="IPR036388">
    <property type="entry name" value="WH-like_DNA-bd_sf"/>
</dbReference>
<evidence type="ECO:0000256" key="2">
    <source>
        <dbReference type="ARBA" id="ARBA00023125"/>
    </source>
</evidence>
<proteinExistence type="predicted"/>
<dbReference type="AlphaFoldDB" id="A0A5C6U611"/>
<dbReference type="GO" id="GO:0003700">
    <property type="term" value="F:DNA-binding transcription factor activity"/>
    <property type="evidence" value="ECO:0007669"/>
    <property type="project" value="InterPro"/>
</dbReference>
<dbReference type="PROSITE" id="PS50949">
    <property type="entry name" value="HTH_GNTR"/>
    <property type="match status" value="1"/>
</dbReference>
<sequence length="236" mass="26123">MSVRTQAAAARARFMAEFEQRVAAGELMPGTQLPSERELTEQYGVARNTLRRALDMLESHGKIVRIAGKGAFVSDPDPVELERARVDTLLGRLAMTTSPADVLDAQLVVEPQAARIAVAKATDSELRALESLSLGNERATNIAEYEHWDSKLHRAIVAASHNALLVTLYDVIDGLRHDAIWGGLKVSGRTLQHRRVYQMQHRDIVQALRDRDGERAAQHMQGHIQTVRTVLLGDPV</sequence>
<dbReference type="InterPro" id="IPR011711">
    <property type="entry name" value="GntR_C"/>
</dbReference>
<accession>A0A5C6U611</accession>
<dbReference type="EMBL" id="VOQR01000002">
    <property type="protein sequence ID" value="TXC68010.1"/>
    <property type="molecule type" value="Genomic_DNA"/>
</dbReference>
<dbReference type="Gene3D" id="1.10.10.10">
    <property type="entry name" value="Winged helix-like DNA-binding domain superfamily/Winged helix DNA-binding domain"/>
    <property type="match status" value="1"/>
</dbReference>
<dbReference type="Proteomes" id="UP000321250">
    <property type="component" value="Unassembled WGS sequence"/>
</dbReference>
<dbReference type="Pfam" id="PF07729">
    <property type="entry name" value="FCD"/>
    <property type="match status" value="1"/>
</dbReference>
<dbReference type="OrthoDB" id="9808698at2"/>
<name>A0A5C6U611_9SPHN</name>
<keyword evidence="2" id="KW-0238">DNA-binding</keyword>
<evidence type="ECO:0000313" key="6">
    <source>
        <dbReference type="Proteomes" id="UP000321250"/>
    </source>
</evidence>
<dbReference type="SMART" id="SM00345">
    <property type="entry name" value="HTH_GNTR"/>
    <property type="match status" value="1"/>
</dbReference>
<gene>
    <name evidence="5" type="ORF">FSB78_18725</name>
</gene>
<evidence type="ECO:0000256" key="1">
    <source>
        <dbReference type="ARBA" id="ARBA00023015"/>
    </source>
</evidence>
<dbReference type="PANTHER" id="PTHR43537:SF49">
    <property type="entry name" value="TRANSCRIPTIONAL REGULATORY PROTEIN"/>
    <property type="match status" value="1"/>
</dbReference>
<dbReference type="Pfam" id="PF00392">
    <property type="entry name" value="GntR"/>
    <property type="match status" value="1"/>
</dbReference>
<organism evidence="5 6">
    <name type="scientific">Sphingomonas ginsenosidivorax</name>
    <dbReference type="NCBI Taxonomy" id="862135"/>
    <lineage>
        <taxon>Bacteria</taxon>
        <taxon>Pseudomonadati</taxon>
        <taxon>Pseudomonadota</taxon>
        <taxon>Alphaproteobacteria</taxon>
        <taxon>Sphingomonadales</taxon>
        <taxon>Sphingomonadaceae</taxon>
        <taxon>Sphingomonas</taxon>
    </lineage>
</organism>
<dbReference type="PANTHER" id="PTHR43537">
    <property type="entry name" value="TRANSCRIPTIONAL REGULATOR, GNTR FAMILY"/>
    <property type="match status" value="1"/>
</dbReference>
<comment type="caution">
    <text evidence="5">The sequence shown here is derived from an EMBL/GenBank/DDBJ whole genome shotgun (WGS) entry which is preliminary data.</text>
</comment>
<feature type="domain" description="HTH gntR-type" evidence="4">
    <location>
        <begin position="8"/>
        <end position="76"/>
    </location>
</feature>